<evidence type="ECO:0000313" key="2">
    <source>
        <dbReference type="Proteomes" id="UP001064048"/>
    </source>
</evidence>
<dbReference type="EMBL" id="CM046124">
    <property type="protein sequence ID" value="KAI8432865.1"/>
    <property type="molecule type" value="Genomic_DNA"/>
</dbReference>
<organism evidence="1 2">
    <name type="scientific">Choristoneura fumiferana</name>
    <name type="common">Spruce budworm moth</name>
    <name type="synonym">Archips fumiferana</name>
    <dbReference type="NCBI Taxonomy" id="7141"/>
    <lineage>
        <taxon>Eukaryota</taxon>
        <taxon>Metazoa</taxon>
        <taxon>Ecdysozoa</taxon>
        <taxon>Arthropoda</taxon>
        <taxon>Hexapoda</taxon>
        <taxon>Insecta</taxon>
        <taxon>Pterygota</taxon>
        <taxon>Neoptera</taxon>
        <taxon>Endopterygota</taxon>
        <taxon>Lepidoptera</taxon>
        <taxon>Glossata</taxon>
        <taxon>Ditrysia</taxon>
        <taxon>Tortricoidea</taxon>
        <taxon>Tortricidae</taxon>
        <taxon>Tortricinae</taxon>
        <taxon>Choristoneura</taxon>
    </lineage>
</organism>
<protein>
    <submittedName>
        <fullName evidence="1">Uncharacterized protein</fullName>
    </submittedName>
</protein>
<dbReference type="Proteomes" id="UP001064048">
    <property type="component" value="Chromosome 24"/>
</dbReference>
<gene>
    <name evidence="1" type="ORF">MSG28_013792</name>
</gene>
<evidence type="ECO:0000313" key="1">
    <source>
        <dbReference type="EMBL" id="KAI8432865.1"/>
    </source>
</evidence>
<keyword evidence="2" id="KW-1185">Reference proteome</keyword>
<sequence length="1013" mass="115054">MAQLNPITLPPYNWLIDARVFNKNFEPVPYSWIAENADVVVLLFTSKGVDRNGILQKFCEIYENVKYINMPIEVINIPMDENTKDMWDCYGEQANWFTLRVDDPLVLTLQYMYEITCIPHIIVQKPDGTMISTHGIQDLEEYGKNAIITWMTTSASMKTGRRMSKDANMYGKTWSYLNSGLSSKKEYQGRFSVAMPPIPSPRAAASITFQELFVPINTKGELYEVCPEELSPSEWDATEPTTPPPAEAAARAHRLPHLLSLWRLPARVRLLAGTVPIEMAHDVGDDLLLRAATTEPVLVMCTLPEPAPASPGKAPDRHEALQLLPLGCGARLRRTQLGFDSEKRMFLSARLQKALTFCQLNVDNWIRQISYANSTVVGKKTAEDLIRDNEPVKFEKERKFTLQGLKIDTSRLFGKSEKALKDMPDETEGSIIFLSKNELEHMNYDVYSDDEGKDEKNDEKTEEQFSNDKMLVFREDPAQKKNKWFKNLKLLKSTEKLTDEKITTIENNERYRDIKDPFDPLGEKHSSIERYQDMAKLIEDRFRASRKNDGTAEKSHSYKSLTTSSSDMGTSHCSSNPKKPILTKSVSVQTGIPDSPYTEDSGINMKHGRKNLSVDQINYCGSMESDASSGRKLKSLDENMLKKSSASKSSTNLERRQRIQPDLIPEKVIAKSESYNQIQSCEDINMFGAGSLYNDSEFEINSKQHSFITEKLCSEFHVKTKKVLSKSTSNLLHPKKSTDKKESSNSNSMPTKTERSNDSDKLNFRKKIDKPRAPTPKLEIDDELVPIDISEEEPQSQIKLRRSISSIQKRKLPVIEDLPYGQVADAVHVEEETVDSDASSDNIYAEICTPNGNKTSEDETYDNNIDVLANDPVICNVKKEVIIRNDERARQMIENQENPFRHIEVVVIEKTTDFNLDNSSLASSDLDDLGSKNDVSIVIDSWERDKRVVDHSDSKIHAIRLEITSNMDDYPQEVDQSFERTEIRLSKNNSLSFSNSIHLNGTYPNEAIYDTLK</sequence>
<proteinExistence type="predicted"/>
<comment type="caution">
    <text evidence="1">The sequence shown here is derived from an EMBL/GenBank/DDBJ whole genome shotgun (WGS) entry which is preliminary data.</text>
</comment>
<accession>A0ACC0K9D6</accession>
<name>A0ACC0K9D6_CHOFU</name>
<reference evidence="1 2" key="1">
    <citation type="journal article" date="2022" name="Genome Biol. Evol.">
        <title>The Spruce Budworm Genome: Reconstructing the Evolutionary History of Antifreeze Proteins.</title>
        <authorList>
            <person name="Beliveau C."/>
            <person name="Gagne P."/>
            <person name="Picq S."/>
            <person name="Vernygora O."/>
            <person name="Keeling C.I."/>
            <person name="Pinkney K."/>
            <person name="Doucet D."/>
            <person name="Wen F."/>
            <person name="Johnston J.S."/>
            <person name="Maaroufi H."/>
            <person name="Boyle B."/>
            <person name="Laroche J."/>
            <person name="Dewar K."/>
            <person name="Juretic N."/>
            <person name="Blackburn G."/>
            <person name="Nisole A."/>
            <person name="Brunet B."/>
            <person name="Brandao M."/>
            <person name="Lumley L."/>
            <person name="Duan J."/>
            <person name="Quan G."/>
            <person name="Lucarotti C.J."/>
            <person name="Roe A.D."/>
            <person name="Sperling F.A.H."/>
            <person name="Levesque R.C."/>
            <person name="Cusson M."/>
        </authorList>
    </citation>
    <scope>NUCLEOTIDE SEQUENCE [LARGE SCALE GENOMIC DNA]</scope>
    <source>
        <strain evidence="1">Glfc:IPQL:Cfum</strain>
    </source>
</reference>